<dbReference type="RefSeq" id="WP_100421417.1">
    <property type="nucleotide sequence ID" value="NZ_BOOX01000009.1"/>
</dbReference>
<keyword evidence="2" id="KW-1185">Reference proteome</keyword>
<evidence type="ECO:0000313" key="1">
    <source>
        <dbReference type="EMBL" id="PJJ76944.1"/>
    </source>
</evidence>
<dbReference type="Proteomes" id="UP000231693">
    <property type="component" value="Unassembled WGS sequence"/>
</dbReference>
<name>A0A2M9CYC9_9CELL</name>
<sequence>MSGARPAHAHVESPLQLLCAVEAHAAGLTGTATVVHARRDVPALRAARAELAALGLPAGLDLDGPPGPVRLPRAGTWVVGDAFSGSFQSRLAAGGGPARLVLVDDGLATLALADVLLAADRPVQRVGSSHHRLRRALGLRTARRLRALAADGRLTLFTAMPLGEDAARLADSGITVVRDDLGWLRSRPAAAPVPEATVVLGSGLVADGLVDPDAYVAWVGRVVAEGPVRYLPHRRHDRAVTRRVAALGATVEAPGAPAEIRLRSLGEGQRVLMLPSTALVLLGSTLAGSGADVVGVPVPAGWWTRDASPALRAHLSSVLDLAARPGTGRAGGAR</sequence>
<organism evidence="1 2">
    <name type="scientific">Sediminihabitans luteus</name>
    <dbReference type="NCBI Taxonomy" id="1138585"/>
    <lineage>
        <taxon>Bacteria</taxon>
        <taxon>Bacillati</taxon>
        <taxon>Actinomycetota</taxon>
        <taxon>Actinomycetes</taxon>
        <taxon>Micrococcales</taxon>
        <taxon>Cellulomonadaceae</taxon>
        <taxon>Sediminihabitans</taxon>
    </lineage>
</organism>
<gene>
    <name evidence="1" type="ORF">CLV28_0156</name>
</gene>
<evidence type="ECO:0000313" key="2">
    <source>
        <dbReference type="Proteomes" id="UP000231693"/>
    </source>
</evidence>
<comment type="caution">
    <text evidence="1">The sequence shown here is derived from an EMBL/GenBank/DDBJ whole genome shotgun (WGS) entry which is preliminary data.</text>
</comment>
<protein>
    <submittedName>
        <fullName evidence="1">Uncharacterized protein</fullName>
    </submittedName>
</protein>
<proteinExistence type="predicted"/>
<dbReference type="EMBL" id="PGFE01000001">
    <property type="protein sequence ID" value="PJJ76944.1"/>
    <property type="molecule type" value="Genomic_DNA"/>
</dbReference>
<dbReference type="OrthoDB" id="3511915at2"/>
<dbReference type="AlphaFoldDB" id="A0A2M9CYC9"/>
<reference evidence="1 2" key="1">
    <citation type="submission" date="2017-11" db="EMBL/GenBank/DDBJ databases">
        <title>Genomic Encyclopedia of Archaeal and Bacterial Type Strains, Phase II (KMG-II): From Individual Species to Whole Genera.</title>
        <authorList>
            <person name="Goeker M."/>
        </authorList>
    </citation>
    <scope>NUCLEOTIDE SEQUENCE [LARGE SCALE GENOMIC DNA]</scope>
    <source>
        <strain evidence="1 2">DSM 25478</strain>
    </source>
</reference>
<accession>A0A2M9CYC9</accession>